<dbReference type="GO" id="GO:0071949">
    <property type="term" value="F:FAD binding"/>
    <property type="evidence" value="ECO:0007669"/>
    <property type="project" value="InterPro"/>
</dbReference>
<dbReference type="Proteomes" id="UP000242999">
    <property type="component" value="Unassembled WGS sequence"/>
</dbReference>
<dbReference type="FunFam" id="3.50.50.60:FF:000021">
    <property type="entry name" value="Ubiquinone biosynthesis monooxygenase COQ6"/>
    <property type="match status" value="1"/>
</dbReference>
<dbReference type="RefSeq" id="WP_177166755.1">
    <property type="nucleotide sequence ID" value="NZ_FNYH01000002.1"/>
</dbReference>
<dbReference type="EMBL" id="FNYH01000002">
    <property type="protein sequence ID" value="SEI45207.1"/>
    <property type="molecule type" value="Genomic_DNA"/>
</dbReference>
<evidence type="ECO:0000256" key="2">
    <source>
        <dbReference type="ARBA" id="ARBA00004749"/>
    </source>
</evidence>
<comment type="cofactor">
    <cofactor evidence="1">
        <name>FAD</name>
        <dbReference type="ChEBI" id="CHEBI:57692"/>
    </cofactor>
</comment>
<dbReference type="InterPro" id="IPR018168">
    <property type="entry name" value="Ubi_Hdrlase_CS"/>
</dbReference>
<dbReference type="PANTHER" id="PTHR43876:SF7">
    <property type="entry name" value="UBIQUINONE BIOSYNTHESIS MONOOXYGENASE COQ6, MITOCHONDRIAL"/>
    <property type="match status" value="1"/>
</dbReference>
<dbReference type="Gene3D" id="3.50.50.60">
    <property type="entry name" value="FAD/NAD(P)-binding domain"/>
    <property type="match status" value="2"/>
</dbReference>
<accession>A0A1H6QYD5</accession>
<proteinExistence type="inferred from homology"/>
<feature type="domain" description="FAD-binding" evidence="10">
    <location>
        <begin position="22"/>
        <end position="363"/>
    </location>
</feature>
<evidence type="ECO:0000256" key="5">
    <source>
        <dbReference type="ARBA" id="ARBA00022827"/>
    </source>
</evidence>
<evidence type="ECO:0000256" key="1">
    <source>
        <dbReference type="ARBA" id="ARBA00001974"/>
    </source>
</evidence>
<evidence type="ECO:0000256" key="3">
    <source>
        <dbReference type="ARBA" id="ARBA00005349"/>
    </source>
</evidence>
<evidence type="ECO:0000313" key="11">
    <source>
        <dbReference type="EMBL" id="SEI45207.1"/>
    </source>
</evidence>
<name>A0A1H6QYD5_9GAMM</name>
<dbReference type="GO" id="GO:0006744">
    <property type="term" value="P:ubiquinone biosynthetic process"/>
    <property type="evidence" value="ECO:0007669"/>
    <property type="project" value="UniProtKB-UniPathway"/>
</dbReference>
<evidence type="ECO:0000313" key="12">
    <source>
        <dbReference type="Proteomes" id="UP000242999"/>
    </source>
</evidence>
<protein>
    <submittedName>
        <fullName evidence="11">2-octaprenylphenol hydroxylase</fullName>
    </submittedName>
</protein>
<dbReference type="STRING" id="64971.SAMN05421831_10261"/>
<dbReference type="InterPro" id="IPR051205">
    <property type="entry name" value="UbiH/COQ6_monooxygenase"/>
</dbReference>
<keyword evidence="5" id="KW-0274">FAD</keyword>
<dbReference type="InterPro" id="IPR010971">
    <property type="entry name" value="UbiH/COQ6"/>
</dbReference>
<evidence type="ECO:0000256" key="8">
    <source>
        <dbReference type="ARBA" id="ARBA00065734"/>
    </source>
</evidence>
<evidence type="ECO:0000256" key="9">
    <source>
        <dbReference type="SAM" id="Phobius"/>
    </source>
</evidence>
<evidence type="ECO:0000259" key="10">
    <source>
        <dbReference type="Pfam" id="PF01494"/>
    </source>
</evidence>
<dbReference type="GO" id="GO:0004497">
    <property type="term" value="F:monooxygenase activity"/>
    <property type="evidence" value="ECO:0007669"/>
    <property type="project" value="UniProtKB-KW"/>
</dbReference>
<keyword evidence="9" id="KW-1133">Transmembrane helix</keyword>
<dbReference type="GO" id="GO:0110142">
    <property type="term" value="C:ubiquinone biosynthesis complex"/>
    <property type="evidence" value="ECO:0007669"/>
    <property type="project" value="UniProtKB-ARBA"/>
</dbReference>
<evidence type="ECO:0000256" key="4">
    <source>
        <dbReference type="ARBA" id="ARBA00022630"/>
    </source>
</evidence>
<comment type="subunit">
    <text evidence="8">Component of the Ubi complex metabolon, which regroups five ubiquinone biosynthesis proteins (UbiE, UbiF, UbiG, UbiH and UbiI) and two accessory factors (UbiK and the lipid-binding protein UbiJ).</text>
</comment>
<gene>
    <name evidence="11" type="ORF">SAMN05421831_10261</name>
</gene>
<keyword evidence="9" id="KW-0472">Membrane</keyword>
<dbReference type="GO" id="GO:0016705">
    <property type="term" value="F:oxidoreductase activity, acting on paired donors, with incorporation or reduction of molecular oxygen"/>
    <property type="evidence" value="ECO:0007669"/>
    <property type="project" value="InterPro"/>
</dbReference>
<sequence>MVWTTKLPKSTPLPMGADAHLILVGAGMVGASLALALAPTGMRIKVLERAPQAPEVDLTLWGSRVSALNAHAYDVLAQLGIWDALPRVTPYQKMHVWDAEGTGELEFNAADLQLKSLGYIVENHLVVAALHAQLQNYSNVELQYGCEPVAMTEPDTQGLRTLELQTPSGKQTLSVPLIVAADGAHSPLRQWAGMTTREWDYGHTALVTRVGLQYPHQKTAWQAFLAQGPLAFLPLTDLDGHQQQASIVWSTQSQHAQTLLALPPQDFAGELQKAFGNHLGQIQVLEPVQSFPLRQRHATTYVKPGFALVGDAAHTIHPLAGQGVNLGFKDVHALAKILIEAYEQEIPLGDIRILRKYSRTRQPDNLSMMASMEALKRLFSARPLPICWLRNWGMRRLNQQAWIKNALITHALGESLPLEHPWRA</sequence>
<keyword evidence="7" id="KW-0503">Monooxygenase</keyword>
<organism evidence="11 12">
    <name type="scientific">Allopseudospirillum japonicum</name>
    <dbReference type="NCBI Taxonomy" id="64971"/>
    <lineage>
        <taxon>Bacteria</taxon>
        <taxon>Pseudomonadati</taxon>
        <taxon>Pseudomonadota</taxon>
        <taxon>Gammaproteobacteria</taxon>
        <taxon>Oceanospirillales</taxon>
        <taxon>Oceanospirillaceae</taxon>
        <taxon>Allopseudospirillum</taxon>
    </lineage>
</organism>
<dbReference type="AlphaFoldDB" id="A0A1H6QYD5"/>
<dbReference type="InterPro" id="IPR036188">
    <property type="entry name" value="FAD/NAD-bd_sf"/>
</dbReference>
<reference evidence="12" key="1">
    <citation type="submission" date="2016-10" db="EMBL/GenBank/DDBJ databases">
        <authorList>
            <person name="Varghese N."/>
            <person name="Submissions S."/>
        </authorList>
    </citation>
    <scope>NUCLEOTIDE SEQUENCE [LARGE SCALE GENOMIC DNA]</scope>
    <source>
        <strain evidence="12">DSM 7165</strain>
    </source>
</reference>
<comment type="pathway">
    <text evidence="2">Cofactor biosynthesis; ubiquinone biosynthesis.</text>
</comment>
<evidence type="ECO:0000256" key="7">
    <source>
        <dbReference type="ARBA" id="ARBA00023033"/>
    </source>
</evidence>
<keyword evidence="6" id="KW-0560">Oxidoreductase</keyword>
<comment type="similarity">
    <text evidence="3">Belongs to the UbiH/COQ6 family.</text>
</comment>
<evidence type="ECO:0000256" key="6">
    <source>
        <dbReference type="ARBA" id="ARBA00023002"/>
    </source>
</evidence>
<keyword evidence="12" id="KW-1185">Reference proteome</keyword>
<feature type="transmembrane region" description="Helical" evidence="9">
    <location>
        <begin position="20"/>
        <end position="39"/>
    </location>
</feature>
<dbReference type="Pfam" id="PF01494">
    <property type="entry name" value="FAD_binding_3"/>
    <property type="match status" value="1"/>
</dbReference>
<dbReference type="InterPro" id="IPR002938">
    <property type="entry name" value="FAD-bd"/>
</dbReference>
<dbReference type="UniPathway" id="UPA00232"/>
<keyword evidence="4" id="KW-0285">Flavoprotein</keyword>
<keyword evidence="9" id="KW-0812">Transmembrane</keyword>
<dbReference type="PROSITE" id="PS01304">
    <property type="entry name" value="UBIH"/>
    <property type="match status" value="1"/>
</dbReference>
<dbReference type="PRINTS" id="PR00420">
    <property type="entry name" value="RNGMNOXGNASE"/>
</dbReference>
<dbReference type="NCBIfam" id="TIGR01988">
    <property type="entry name" value="Ubi-OHases"/>
    <property type="match status" value="1"/>
</dbReference>
<dbReference type="SUPFAM" id="SSF51905">
    <property type="entry name" value="FAD/NAD(P)-binding domain"/>
    <property type="match status" value="1"/>
</dbReference>
<dbReference type="PANTHER" id="PTHR43876">
    <property type="entry name" value="UBIQUINONE BIOSYNTHESIS MONOOXYGENASE COQ6, MITOCHONDRIAL"/>
    <property type="match status" value="1"/>
</dbReference>